<keyword evidence="3" id="KW-0732">Signal</keyword>
<evidence type="ECO:0000256" key="1">
    <source>
        <dbReference type="RuleBase" id="RU000411"/>
    </source>
</evidence>
<name>A0AAV7SW97_PLEWA</name>
<sequence>MWLAFVALAALCCQTIAEDKTLPDSTSAAENTGARIKCPPATDYKVLHKKGRRKAFDDITALRQPQSERETSGVSATGHQPRPDVAETKQNTDSVQNGTTGEREELVDSSYQIPKQERPPERTDLHKPKHDRNEPQEKKDDEEKSEHEMQDSTGETEVKPQDTMDVKDLGDSEATSNLTSNILSNESSHQVEHGTKGIHNEAEEDSCEHQPHSTDAATTTMPSTTQEPTTVTTEDTNWCRQNGFSKPWPHCVDEAWQNDTKILAEELTKFSFRLFQQVLKNDRMSNVVFSPLSIITVLSHLLLGARGDTQDNLMESLFELKKSSASDCVHSTIGRMITSQGFVSSSGMFYQKDLPVNPFFLNQSEEFYKVTPQAFTDSSSKNLEMVNNWVAQHTNNRIKKLLDDVPPNVKLLLLNAIFFQGKWKTKFNANETMKQTFWKVSKRVQMMNSKKYPLVAVSDALLKARVGRFPLSDDMSMLIILPQLGHLPLTEMEDKLTSDVLQAILGKLSRSQVHPHMVSLPKLKVDSAQDLVALFRNVGLSDLMESSNLCGISDSDALQVSGGQHRAVLQLDENGVVAAAATSMSLARTVYVFDVRHPFIFVLWSERSRIPVMMGRITDPTA</sequence>
<evidence type="ECO:0000313" key="6">
    <source>
        <dbReference type="Proteomes" id="UP001066276"/>
    </source>
</evidence>
<dbReference type="InterPro" id="IPR000215">
    <property type="entry name" value="Serpin_fam"/>
</dbReference>
<protein>
    <recommendedName>
        <fullName evidence="4">Serpin domain-containing protein</fullName>
    </recommendedName>
</protein>
<feature type="compositionally biased region" description="Basic and acidic residues" evidence="2">
    <location>
        <begin position="115"/>
        <end position="170"/>
    </location>
</feature>
<evidence type="ECO:0000256" key="2">
    <source>
        <dbReference type="SAM" id="MobiDB-lite"/>
    </source>
</evidence>
<feature type="compositionally biased region" description="Basic and acidic residues" evidence="2">
    <location>
        <begin position="201"/>
        <end position="212"/>
    </location>
</feature>
<reference evidence="5" key="1">
    <citation type="journal article" date="2022" name="bioRxiv">
        <title>Sequencing and chromosome-scale assembly of the giantPleurodeles waltlgenome.</title>
        <authorList>
            <person name="Brown T."/>
            <person name="Elewa A."/>
            <person name="Iarovenko S."/>
            <person name="Subramanian E."/>
            <person name="Araus A.J."/>
            <person name="Petzold A."/>
            <person name="Susuki M."/>
            <person name="Suzuki K.-i.T."/>
            <person name="Hayashi T."/>
            <person name="Toyoda A."/>
            <person name="Oliveira C."/>
            <person name="Osipova E."/>
            <person name="Leigh N.D."/>
            <person name="Simon A."/>
            <person name="Yun M.H."/>
        </authorList>
    </citation>
    <scope>NUCLEOTIDE SEQUENCE</scope>
    <source>
        <strain evidence="5">20211129_DDA</strain>
        <tissue evidence="5">Liver</tissue>
    </source>
</reference>
<dbReference type="GO" id="GO:0005615">
    <property type="term" value="C:extracellular space"/>
    <property type="evidence" value="ECO:0007669"/>
    <property type="project" value="InterPro"/>
</dbReference>
<feature type="signal peptide" evidence="3">
    <location>
        <begin position="1"/>
        <end position="17"/>
    </location>
</feature>
<evidence type="ECO:0000313" key="5">
    <source>
        <dbReference type="EMBL" id="KAJ1168374.1"/>
    </source>
</evidence>
<evidence type="ECO:0000256" key="3">
    <source>
        <dbReference type="SAM" id="SignalP"/>
    </source>
</evidence>
<dbReference type="Pfam" id="PF00079">
    <property type="entry name" value="Serpin"/>
    <property type="match status" value="1"/>
</dbReference>
<keyword evidence="6" id="KW-1185">Reference proteome</keyword>
<comment type="similarity">
    <text evidence="1">Belongs to the serpin family.</text>
</comment>
<dbReference type="SUPFAM" id="SSF56574">
    <property type="entry name" value="Serpins"/>
    <property type="match status" value="1"/>
</dbReference>
<dbReference type="InterPro" id="IPR042178">
    <property type="entry name" value="Serpin_sf_1"/>
</dbReference>
<dbReference type="SMART" id="SM00093">
    <property type="entry name" value="SERPIN"/>
    <property type="match status" value="1"/>
</dbReference>
<organism evidence="5 6">
    <name type="scientific">Pleurodeles waltl</name>
    <name type="common">Iberian ribbed newt</name>
    <dbReference type="NCBI Taxonomy" id="8319"/>
    <lineage>
        <taxon>Eukaryota</taxon>
        <taxon>Metazoa</taxon>
        <taxon>Chordata</taxon>
        <taxon>Craniata</taxon>
        <taxon>Vertebrata</taxon>
        <taxon>Euteleostomi</taxon>
        <taxon>Amphibia</taxon>
        <taxon>Batrachia</taxon>
        <taxon>Caudata</taxon>
        <taxon>Salamandroidea</taxon>
        <taxon>Salamandridae</taxon>
        <taxon>Pleurodelinae</taxon>
        <taxon>Pleurodeles</taxon>
    </lineage>
</organism>
<dbReference type="AlphaFoldDB" id="A0AAV7SW97"/>
<dbReference type="GO" id="GO:0004867">
    <property type="term" value="F:serine-type endopeptidase inhibitor activity"/>
    <property type="evidence" value="ECO:0007669"/>
    <property type="project" value="InterPro"/>
</dbReference>
<feature type="compositionally biased region" description="Low complexity" evidence="2">
    <location>
        <begin position="213"/>
        <end position="235"/>
    </location>
</feature>
<feature type="compositionally biased region" description="Polar residues" evidence="2">
    <location>
        <begin position="88"/>
        <end position="100"/>
    </location>
</feature>
<feature type="region of interest" description="Disordered" evidence="2">
    <location>
        <begin position="56"/>
        <end position="174"/>
    </location>
</feature>
<comment type="caution">
    <text evidence="5">The sequence shown here is derived from an EMBL/GenBank/DDBJ whole genome shotgun (WGS) entry which is preliminary data.</text>
</comment>
<dbReference type="PANTHER" id="PTHR11461:SF159">
    <property type="entry name" value="PLASMA PROTEASE C1 INHIBITOR"/>
    <property type="match status" value="1"/>
</dbReference>
<dbReference type="InterPro" id="IPR036186">
    <property type="entry name" value="Serpin_sf"/>
</dbReference>
<evidence type="ECO:0000259" key="4">
    <source>
        <dbReference type="SMART" id="SM00093"/>
    </source>
</evidence>
<dbReference type="InterPro" id="IPR042185">
    <property type="entry name" value="Serpin_sf_2"/>
</dbReference>
<feature type="domain" description="Serpin" evidence="4">
    <location>
        <begin position="272"/>
        <end position="620"/>
    </location>
</feature>
<dbReference type="Proteomes" id="UP001066276">
    <property type="component" value="Chromosome 4_1"/>
</dbReference>
<accession>A0AAV7SW97</accession>
<dbReference type="InterPro" id="IPR023796">
    <property type="entry name" value="Serpin_dom"/>
</dbReference>
<dbReference type="Gene3D" id="2.30.39.10">
    <property type="entry name" value="Alpha-1-antitrypsin, domain 1"/>
    <property type="match status" value="1"/>
</dbReference>
<dbReference type="Gene3D" id="3.30.497.10">
    <property type="entry name" value="Antithrombin, subunit I, domain 2"/>
    <property type="match status" value="1"/>
</dbReference>
<dbReference type="PANTHER" id="PTHR11461">
    <property type="entry name" value="SERINE PROTEASE INHIBITOR, SERPIN"/>
    <property type="match status" value="1"/>
</dbReference>
<feature type="chain" id="PRO_5043978454" description="Serpin domain-containing protein" evidence="3">
    <location>
        <begin position="18"/>
        <end position="622"/>
    </location>
</feature>
<proteinExistence type="inferred from homology"/>
<feature type="region of interest" description="Disordered" evidence="2">
    <location>
        <begin position="201"/>
        <end position="235"/>
    </location>
</feature>
<gene>
    <name evidence="5" type="ORF">NDU88_000300</name>
</gene>
<dbReference type="EMBL" id="JANPWB010000007">
    <property type="protein sequence ID" value="KAJ1168374.1"/>
    <property type="molecule type" value="Genomic_DNA"/>
</dbReference>